<reference evidence="4" key="1">
    <citation type="submission" date="2024-05" db="EMBL/GenBank/DDBJ databases">
        <title>30 novel species of actinomycetes from the DSMZ collection.</title>
        <authorList>
            <person name="Nouioui I."/>
        </authorList>
    </citation>
    <scope>NUCLEOTIDE SEQUENCE</scope>
    <source>
        <strain evidence="4">DSM 41529</strain>
    </source>
</reference>
<comment type="similarity">
    <text evidence="1">Belongs to the glycosyl hydrolase 3 family.</text>
</comment>
<dbReference type="PANTHER" id="PTHR42715:SF10">
    <property type="entry name" value="BETA-GLUCOSIDASE"/>
    <property type="match status" value="1"/>
</dbReference>
<sequence length="102" mass="11339">MITAHFLVRNTGRFEGETVVQLYVRDEDAAIVRPVRQLLDFTRVRLTAGETRPVSFSVPLERLQYTLPDGHRGFEAGDITVQGAFAADDIRCHATVSAHALT</sequence>
<evidence type="ECO:0000313" key="4">
    <source>
        <dbReference type="EMBL" id="MDT0541160.1"/>
    </source>
</evidence>
<evidence type="ECO:0000256" key="1">
    <source>
        <dbReference type="ARBA" id="ARBA00005336"/>
    </source>
</evidence>
<gene>
    <name evidence="4" type="ORF">RND15_00255</name>
</gene>
<dbReference type="RefSeq" id="WP_311722317.1">
    <property type="nucleotide sequence ID" value="NZ_JAVRFD010000001.1"/>
</dbReference>
<organism evidence="4 5">
    <name type="scientific">Streptomyces lonegramiae</name>
    <dbReference type="NCBI Taxonomy" id="3075524"/>
    <lineage>
        <taxon>Bacteria</taxon>
        <taxon>Bacillati</taxon>
        <taxon>Actinomycetota</taxon>
        <taxon>Actinomycetes</taxon>
        <taxon>Kitasatosporales</taxon>
        <taxon>Streptomycetaceae</taxon>
        <taxon>Streptomyces</taxon>
    </lineage>
</organism>
<dbReference type="Gene3D" id="2.60.40.10">
    <property type="entry name" value="Immunoglobulins"/>
    <property type="match status" value="1"/>
</dbReference>
<keyword evidence="2" id="KW-0378">Hydrolase</keyword>
<keyword evidence="5" id="KW-1185">Reference proteome</keyword>
<protein>
    <submittedName>
        <fullName evidence="4">Fibronectin type III-like domain-contianing protein</fullName>
    </submittedName>
</protein>
<evidence type="ECO:0000256" key="2">
    <source>
        <dbReference type="ARBA" id="ARBA00022801"/>
    </source>
</evidence>
<feature type="domain" description="Fibronectin type III-like" evidence="3">
    <location>
        <begin position="18"/>
        <end position="87"/>
    </location>
</feature>
<dbReference type="Pfam" id="PF14310">
    <property type="entry name" value="Fn3-like"/>
    <property type="match status" value="1"/>
</dbReference>
<evidence type="ECO:0000313" key="5">
    <source>
        <dbReference type="Proteomes" id="UP001180754"/>
    </source>
</evidence>
<proteinExistence type="inferred from homology"/>
<dbReference type="InterPro" id="IPR013783">
    <property type="entry name" value="Ig-like_fold"/>
</dbReference>
<accession>A0ABU2X5H7</accession>
<dbReference type="EMBL" id="JAVRFD010000001">
    <property type="protein sequence ID" value="MDT0541160.1"/>
    <property type="molecule type" value="Genomic_DNA"/>
</dbReference>
<dbReference type="SMART" id="SM01217">
    <property type="entry name" value="Fn3_like"/>
    <property type="match status" value="1"/>
</dbReference>
<dbReference type="InterPro" id="IPR026891">
    <property type="entry name" value="Fn3-like"/>
</dbReference>
<evidence type="ECO:0000259" key="3">
    <source>
        <dbReference type="SMART" id="SM01217"/>
    </source>
</evidence>
<dbReference type="InterPro" id="IPR050288">
    <property type="entry name" value="Cellulose_deg_GH3"/>
</dbReference>
<dbReference type="PANTHER" id="PTHR42715">
    <property type="entry name" value="BETA-GLUCOSIDASE"/>
    <property type="match status" value="1"/>
</dbReference>
<comment type="caution">
    <text evidence="4">The sequence shown here is derived from an EMBL/GenBank/DDBJ whole genome shotgun (WGS) entry which is preliminary data.</text>
</comment>
<dbReference type="Proteomes" id="UP001180754">
    <property type="component" value="Unassembled WGS sequence"/>
</dbReference>
<name>A0ABU2X5H7_9ACTN</name>